<sequence length="375" mass="43287">MLSTTRQPAEKLELLEAIRGFAALYVVIHHFIGFTTLKQTLHPLLRLPFRFGQEAVIVFFLMSGFVICIATYKSSQQDIRTFFYKRFFRIYPIFLATLGLSVLVALCNGESFSSKDTGNFLGNLLMLQDTPDKPGGVIQPFLKNHALWSLSYEWWFYMLFLPVLTLLNKMKFYYTGPSVYSVLSLSFVAYIFYLLFPNHLLLVLTYLVMWWVGVAWGEMYVKQISFNWKNMLPLYVSLFVMLCLTAIPAITAYQATQSVSNLTDYPFIVFRHFAFAFLCVGSIHFYHIYKLTYLKTVFVPFAKLSSISYALYCVHFPILWLHIPFITNIYIALFAKLMLVVALSHLLENKLQPIVNKYSYALRTSAAEIPVVVNA</sequence>
<keyword evidence="1" id="KW-0812">Transmembrane</keyword>
<evidence type="ECO:0000313" key="4">
    <source>
        <dbReference type="Proteomes" id="UP000826188"/>
    </source>
</evidence>
<feature type="transmembrane region" description="Helical" evidence="1">
    <location>
        <begin position="329"/>
        <end position="347"/>
    </location>
</feature>
<dbReference type="InterPro" id="IPR002656">
    <property type="entry name" value="Acyl_transf_3_dom"/>
</dbReference>
<comment type="caution">
    <text evidence="3">The sequence shown here is derived from an EMBL/GenBank/DDBJ whole genome shotgun (WGS) entry which is preliminary data.</text>
</comment>
<feature type="transmembrane region" description="Helical" evidence="1">
    <location>
        <begin position="146"/>
        <end position="167"/>
    </location>
</feature>
<reference evidence="3 4" key="1">
    <citation type="submission" date="2021-07" db="EMBL/GenBank/DDBJ databases">
        <title>Hymenobacter profundi sp. nov., isolated from deep-sea water.</title>
        <authorList>
            <person name="Kim M.K."/>
        </authorList>
    </citation>
    <scope>NUCLEOTIDE SEQUENCE [LARGE SCALE GENOMIC DNA]</scope>
    <source>
        <strain evidence="3 4">M2</strain>
    </source>
</reference>
<feature type="transmembrane region" description="Helical" evidence="1">
    <location>
        <begin position="301"/>
        <end position="323"/>
    </location>
</feature>
<feature type="transmembrane region" description="Helical" evidence="1">
    <location>
        <begin position="233"/>
        <end position="255"/>
    </location>
</feature>
<feature type="transmembrane region" description="Helical" evidence="1">
    <location>
        <begin position="55"/>
        <end position="75"/>
    </location>
</feature>
<name>A0ABS6X227_9BACT</name>
<dbReference type="GO" id="GO:0016746">
    <property type="term" value="F:acyltransferase activity"/>
    <property type="evidence" value="ECO:0007669"/>
    <property type="project" value="UniProtKB-KW"/>
</dbReference>
<dbReference type="Pfam" id="PF01757">
    <property type="entry name" value="Acyl_transf_3"/>
    <property type="match status" value="1"/>
</dbReference>
<feature type="domain" description="Acyltransferase 3" evidence="2">
    <location>
        <begin position="15"/>
        <end position="335"/>
    </location>
</feature>
<dbReference type="RefSeq" id="WP_219159812.1">
    <property type="nucleotide sequence ID" value="NZ_JAHWGL010000064.1"/>
</dbReference>
<feature type="transmembrane region" description="Helical" evidence="1">
    <location>
        <begin position="267"/>
        <end position="289"/>
    </location>
</feature>
<protein>
    <submittedName>
        <fullName evidence="3">Acyltransferase</fullName>
    </submittedName>
</protein>
<feature type="transmembrane region" description="Helical" evidence="1">
    <location>
        <begin position="87"/>
        <end position="106"/>
    </location>
</feature>
<keyword evidence="1" id="KW-0472">Membrane</keyword>
<proteinExistence type="predicted"/>
<gene>
    <name evidence="3" type="ORF">KYK14_14670</name>
</gene>
<evidence type="ECO:0000256" key="1">
    <source>
        <dbReference type="SAM" id="Phobius"/>
    </source>
</evidence>
<dbReference type="InterPro" id="IPR050879">
    <property type="entry name" value="Acyltransferase_3"/>
</dbReference>
<accession>A0ABS6X227</accession>
<evidence type="ECO:0000313" key="3">
    <source>
        <dbReference type="EMBL" id="MBW3129805.1"/>
    </source>
</evidence>
<keyword evidence="1" id="KW-1133">Transmembrane helix</keyword>
<keyword evidence="3" id="KW-0012">Acyltransferase</keyword>
<dbReference type="PANTHER" id="PTHR23028">
    <property type="entry name" value="ACETYLTRANSFERASE"/>
    <property type="match status" value="1"/>
</dbReference>
<dbReference type="EMBL" id="JAHWGL010000064">
    <property type="protein sequence ID" value="MBW3129805.1"/>
    <property type="molecule type" value="Genomic_DNA"/>
</dbReference>
<organism evidence="3 4">
    <name type="scientific">Hymenobacter profundi</name>
    <dbReference type="NCBI Taxonomy" id="1982110"/>
    <lineage>
        <taxon>Bacteria</taxon>
        <taxon>Pseudomonadati</taxon>
        <taxon>Bacteroidota</taxon>
        <taxon>Cytophagia</taxon>
        <taxon>Cytophagales</taxon>
        <taxon>Hymenobacteraceae</taxon>
        <taxon>Hymenobacter</taxon>
    </lineage>
</organism>
<dbReference type="Proteomes" id="UP000826188">
    <property type="component" value="Unassembled WGS sequence"/>
</dbReference>
<feature type="transmembrane region" description="Helical" evidence="1">
    <location>
        <begin position="202"/>
        <end position="221"/>
    </location>
</feature>
<evidence type="ECO:0000259" key="2">
    <source>
        <dbReference type="Pfam" id="PF01757"/>
    </source>
</evidence>
<keyword evidence="3" id="KW-0808">Transferase</keyword>
<keyword evidence="4" id="KW-1185">Reference proteome</keyword>
<feature type="transmembrane region" description="Helical" evidence="1">
    <location>
        <begin position="12"/>
        <end position="35"/>
    </location>
</feature>
<feature type="transmembrane region" description="Helical" evidence="1">
    <location>
        <begin position="179"/>
        <end position="196"/>
    </location>
</feature>